<protein>
    <submittedName>
        <fullName evidence="1">Uncharacterized protein</fullName>
    </submittedName>
</protein>
<name>A0A9X0HMG6_SOLP1</name>
<evidence type="ECO:0000313" key="2">
    <source>
        <dbReference type="Proteomes" id="UP000054223"/>
    </source>
</evidence>
<dbReference type="EMBL" id="LNAL01000006">
    <property type="protein sequence ID" value="KUG08676.1"/>
    <property type="molecule type" value="Genomic_DNA"/>
</dbReference>
<evidence type="ECO:0000313" key="1">
    <source>
        <dbReference type="EMBL" id="KUG08676.1"/>
    </source>
</evidence>
<dbReference type="Proteomes" id="UP000054223">
    <property type="component" value="Unassembled WGS sequence"/>
</dbReference>
<sequence length="303" mass="34545">MVAAQTLSLPTKKYVFVDAAQFKRVRLQRTLPKGTQHLEIFNLEFTPRLAAMQKPTGPVDFRYVPPALWPAPNDSIRFMRPDDRVLIALAVLPNKESGTLEWSKVDRQSLPAEAILGLPDLRQQTEHRIVAYKRSSDLNNNITRRFDLQPVLFDGTHYYTTPNLTVTECFVVTQFATRLPFDSDNVTLNLGATPFPQRQLWTHESKMSDYFGSKPRDLAYLMRSCIVLERQSAADYHFSTVPTGYSHPPLGFSGAEDFIYRPGTGLVAAKYGEYVWPVSEHQHKFFEQVPPASSKYSTKRSQK</sequence>
<gene>
    <name evidence="1" type="ORF">ASU33_11065</name>
</gene>
<accession>A0A9X0HMG6</accession>
<reference evidence="1 2" key="1">
    <citation type="submission" date="2015-11" db="EMBL/GenBank/DDBJ databases">
        <title>Solirubrum puertoriconensis gen. nov. an environmental bacteria isolated in Puerto Rico.</title>
        <authorList>
            <person name="Cuebas-Irizarry M.F."/>
            <person name="Montalvo-Rodriguez R."/>
        </authorList>
    </citation>
    <scope>NUCLEOTIDE SEQUENCE [LARGE SCALE GENOMIC DNA]</scope>
    <source>
        <strain evidence="1 2">MC1A</strain>
    </source>
</reference>
<comment type="caution">
    <text evidence="1">The sequence shown here is derived from an EMBL/GenBank/DDBJ whole genome shotgun (WGS) entry which is preliminary data.</text>
</comment>
<dbReference type="AlphaFoldDB" id="A0A9X0HMG6"/>
<organism evidence="1 2">
    <name type="scientific">Solirubrum puertoriconensis</name>
    <dbReference type="NCBI Taxonomy" id="1751427"/>
    <lineage>
        <taxon>Bacteria</taxon>
        <taxon>Pseudomonadati</taxon>
        <taxon>Bacteroidota</taxon>
        <taxon>Cytophagia</taxon>
        <taxon>Cytophagales</taxon>
    </lineage>
</organism>
<proteinExistence type="predicted"/>
<keyword evidence="2" id="KW-1185">Reference proteome</keyword>